<dbReference type="GO" id="GO:0007099">
    <property type="term" value="P:centriole replication"/>
    <property type="evidence" value="ECO:0007669"/>
    <property type="project" value="TreeGrafter"/>
</dbReference>
<feature type="region of interest" description="Disordered" evidence="6">
    <location>
        <begin position="391"/>
        <end position="430"/>
    </location>
</feature>
<feature type="compositionally biased region" description="Basic and acidic residues" evidence="6">
    <location>
        <begin position="100"/>
        <end position="113"/>
    </location>
</feature>
<feature type="compositionally biased region" description="Polar residues" evidence="6">
    <location>
        <begin position="421"/>
        <end position="430"/>
    </location>
</feature>
<dbReference type="InterPro" id="IPR057656">
    <property type="entry name" value="CEP63/Deup1_CC"/>
</dbReference>
<protein>
    <submittedName>
        <fullName evidence="9">Centrosomal protein 63</fullName>
    </submittedName>
</protein>
<feature type="coiled-coil region" evidence="5">
    <location>
        <begin position="254"/>
        <end position="281"/>
    </location>
</feature>
<evidence type="ECO:0000313" key="9">
    <source>
        <dbReference type="Ensembl" id="ENSNMLP00000025238.1"/>
    </source>
</evidence>
<name>A0A8C6WQV5_9GOBI</name>
<evidence type="ECO:0000259" key="8">
    <source>
        <dbReference type="Pfam" id="PF25771"/>
    </source>
</evidence>
<feature type="region of interest" description="Disordered" evidence="6">
    <location>
        <begin position="451"/>
        <end position="477"/>
    </location>
</feature>
<feature type="compositionally biased region" description="Basic and acidic residues" evidence="6">
    <location>
        <begin position="393"/>
        <end position="402"/>
    </location>
</feature>
<evidence type="ECO:0000256" key="5">
    <source>
        <dbReference type="SAM" id="Coils"/>
    </source>
</evidence>
<dbReference type="Proteomes" id="UP000694523">
    <property type="component" value="Unplaced"/>
</dbReference>
<proteinExistence type="inferred from homology"/>
<keyword evidence="4 5" id="KW-0175">Coiled coil</keyword>
<evidence type="ECO:0000256" key="4">
    <source>
        <dbReference type="ARBA" id="ARBA00023054"/>
    </source>
</evidence>
<comment type="similarity">
    <text evidence="2">Belongs to the CEP63 family.</text>
</comment>
<dbReference type="PANTHER" id="PTHR18875:SF3">
    <property type="entry name" value="CENTROSOMAL PROTEIN OF 63 KDA"/>
    <property type="match status" value="1"/>
</dbReference>
<feature type="compositionally biased region" description="Polar residues" evidence="6">
    <location>
        <begin position="492"/>
        <end position="510"/>
    </location>
</feature>
<reference evidence="9" key="2">
    <citation type="submission" date="2025-09" db="UniProtKB">
        <authorList>
            <consortium name="Ensembl"/>
        </authorList>
    </citation>
    <scope>IDENTIFICATION</scope>
</reference>
<feature type="region of interest" description="Disordered" evidence="6">
    <location>
        <begin position="492"/>
        <end position="600"/>
    </location>
</feature>
<evidence type="ECO:0000256" key="3">
    <source>
        <dbReference type="ARBA" id="ARBA00022490"/>
    </source>
</evidence>
<keyword evidence="10" id="KW-1185">Reference proteome</keyword>
<reference evidence="9" key="1">
    <citation type="submission" date="2025-08" db="UniProtKB">
        <authorList>
            <consortium name="Ensembl"/>
        </authorList>
    </citation>
    <scope>IDENTIFICATION</scope>
</reference>
<organism evidence="9 10">
    <name type="scientific">Neogobius melanostomus</name>
    <name type="common">round goby</name>
    <dbReference type="NCBI Taxonomy" id="47308"/>
    <lineage>
        <taxon>Eukaryota</taxon>
        <taxon>Metazoa</taxon>
        <taxon>Chordata</taxon>
        <taxon>Craniata</taxon>
        <taxon>Vertebrata</taxon>
        <taxon>Euteleostomi</taxon>
        <taxon>Actinopterygii</taxon>
        <taxon>Neopterygii</taxon>
        <taxon>Teleostei</taxon>
        <taxon>Neoteleostei</taxon>
        <taxon>Acanthomorphata</taxon>
        <taxon>Gobiaria</taxon>
        <taxon>Gobiiformes</taxon>
        <taxon>Gobioidei</taxon>
        <taxon>Gobiidae</taxon>
        <taxon>Benthophilinae</taxon>
        <taxon>Neogobiini</taxon>
        <taxon>Neogobius</taxon>
    </lineage>
</organism>
<sequence length="659" mass="76222">MRQIDIMISQQRDKWEAEIQTCQVQLKIAQEELATSMELLQRKELEIALLQKQQESSKTDRKELISKYEQQLQKVCEELNKLKKSYQKLQRKHVKQDGTGAKDSDHSENSRLKEKCEELQRRSADWEQQCIQYQKQLTTMETQNKSLTQEISLLKSQWSLPKEREHKDCCSQVQRLRTQLEKTQDRLHSQELELERLRPLEVWLGQYQREQKVRMSATDIDAKRRGTKCVLFSQLHAVDRDELHATLDSQDSFVRRTSLERQRLRNEATRLNQLLQAKDQVIRSLEDCLAAHGSAGVENIRLDLEKTTAKLQSVQTSETELQTELSSLREKLEMLSKQREDQTKTEQELKSIKAEYESCTAEMKKLREELQRAQETHRAEVQCMRQEVSKLTSDLHHRDRTISSHSGALSSITEQLRGEQQRSQQRSNELKMTQAQLDFLKEENQRLKSLLQRQDSHSPKRGDPSLPALRDSHTSPLNGLEQENLQLRQEVQSRLGATSSHSQEKLQTAGQRDHTDPRNVREQGSGSSHEGEIQRLFQQLKVKPRQSSGPSHSGSENSRGQSPALSSSSSSSELNAGRRSSGSCDSVLEGSTHSKTRDMFLEEESLRSRELLQKLDYHIQNMTENNTRTVSKYLPSDTVTQGSNFCIFTRKSQCLKHKK</sequence>
<dbReference type="Pfam" id="PF17045">
    <property type="entry name" value="CEP63"/>
    <property type="match status" value="1"/>
</dbReference>
<dbReference type="GO" id="GO:0005737">
    <property type="term" value="C:cytoplasm"/>
    <property type="evidence" value="ECO:0007669"/>
    <property type="project" value="UniProtKB-SubCell"/>
</dbReference>
<keyword evidence="3" id="KW-0963">Cytoplasm</keyword>
<dbReference type="GO" id="GO:0005814">
    <property type="term" value="C:centriole"/>
    <property type="evidence" value="ECO:0007669"/>
    <property type="project" value="TreeGrafter"/>
</dbReference>
<dbReference type="InterPro" id="IPR031470">
    <property type="entry name" value="CEP63/Deup1_N"/>
</dbReference>
<feature type="compositionally biased region" description="Basic and acidic residues" evidence="6">
    <location>
        <begin position="511"/>
        <end position="521"/>
    </location>
</feature>
<evidence type="ECO:0000256" key="6">
    <source>
        <dbReference type="SAM" id="MobiDB-lite"/>
    </source>
</evidence>
<comment type="subcellular location">
    <subcellularLocation>
        <location evidence="1">Cytoplasm</location>
    </subcellularLocation>
</comment>
<evidence type="ECO:0000313" key="10">
    <source>
        <dbReference type="Proteomes" id="UP000694523"/>
    </source>
</evidence>
<feature type="compositionally biased region" description="Basic and acidic residues" evidence="6">
    <location>
        <begin position="454"/>
        <end position="463"/>
    </location>
</feature>
<dbReference type="GO" id="GO:0098535">
    <property type="term" value="P:de novo centriole assembly involved in multi-ciliated epithelial cell differentiation"/>
    <property type="evidence" value="ECO:0007669"/>
    <property type="project" value="TreeGrafter"/>
</dbReference>
<feature type="region of interest" description="Disordered" evidence="6">
    <location>
        <begin position="90"/>
        <end position="113"/>
    </location>
</feature>
<evidence type="ECO:0000259" key="7">
    <source>
        <dbReference type="Pfam" id="PF17045"/>
    </source>
</evidence>
<evidence type="ECO:0000256" key="2">
    <source>
        <dbReference type="ARBA" id="ARBA00007181"/>
    </source>
</evidence>
<feature type="compositionally biased region" description="Polar residues" evidence="6">
    <location>
        <begin position="403"/>
        <end position="414"/>
    </location>
</feature>
<dbReference type="Ensembl" id="ENSNMLT00000028222.1">
    <property type="protein sequence ID" value="ENSNMLP00000025238.1"/>
    <property type="gene ID" value="ENSNMLG00000016149.1"/>
</dbReference>
<dbReference type="AlphaFoldDB" id="A0A8C6WQV5"/>
<feature type="domain" description="CEP63/Deup1 CEP152 binding coiled coil" evidence="8">
    <location>
        <begin position="600"/>
        <end position="633"/>
    </location>
</feature>
<accession>A0A8C6WQV5</accession>
<dbReference type="Pfam" id="PF25771">
    <property type="entry name" value="CC_CEP152-bind"/>
    <property type="match status" value="1"/>
</dbReference>
<feature type="coiled-coil region" evidence="5">
    <location>
        <begin position="311"/>
        <end position="387"/>
    </location>
</feature>
<dbReference type="PANTHER" id="PTHR18875">
    <property type="entry name" value="SARCOMA ANTIGEN NY-SAR-24/CYTOSKELETAL PROTEIN SOJO"/>
    <property type="match status" value="1"/>
</dbReference>
<feature type="compositionally biased region" description="Low complexity" evidence="6">
    <location>
        <begin position="547"/>
        <end position="581"/>
    </location>
</feature>
<feature type="domain" description="CEP63/Deup1 N-terminal" evidence="7">
    <location>
        <begin position="1"/>
        <end position="279"/>
    </location>
</feature>
<evidence type="ECO:0000256" key="1">
    <source>
        <dbReference type="ARBA" id="ARBA00004496"/>
    </source>
</evidence>